<proteinExistence type="predicted"/>
<gene>
    <name evidence="1" type="ORF">PR002_g15510</name>
    <name evidence="2" type="ORF">PR003_g16401</name>
</gene>
<dbReference type="EMBL" id="QXFU01001132">
    <property type="protein sequence ID" value="KAE9009868.1"/>
    <property type="molecule type" value="Genomic_DNA"/>
</dbReference>
<dbReference type="Proteomes" id="UP000434957">
    <property type="component" value="Unassembled WGS sequence"/>
</dbReference>
<evidence type="ECO:0000313" key="1">
    <source>
        <dbReference type="EMBL" id="KAE9009868.1"/>
    </source>
</evidence>
<protein>
    <submittedName>
        <fullName evidence="2">Uncharacterized protein</fullName>
    </submittedName>
</protein>
<organism evidence="2 3">
    <name type="scientific">Phytophthora rubi</name>
    <dbReference type="NCBI Taxonomy" id="129364"/>
    <lineage>
        <taxon>Eukaryota</taxon>
        <taxon>Sar</taxon>
        <taxon>Stramenopiles</taxon>
        <taxon>Oomycota</taxon>
        <taxon>Peronosporomycetes</taxon>
        <taxon>Peronosporales</taxon>
        <taxon>Peronosporaceae</taxon>
        <taxon>Phytophthora</taxon>
    </lineage>
</organism>
<dbReference type="AlphaFoldDB" id="A0A6A4ENM9"/>
<accession>A0A6A4ENM9</accession>
<dbReference type="EMBL" id="QXFT01001196">
    <property type="protein sequence ID" value="KAE9325765.1"/>
    <property type="molecule type" value="Genomic_DNA"/>
</dbReference>
<evidence type="ECO:0000313" key="2">
    <source>
        <dbReference type="EMBL" id="KAE9325765.1"/>
    </source>
</evidence>
<name>A0A6A4ENM9_9STRA</name>
<keyword evidence="3" id="KW-1185">Reference proteome</keyword>
<evidence type="ECO:0000313" key="4">
    <source>
        <dbReference type="Proteomes" id="UP000435112"/>
    </source>
</evidence>
<evidence type="ECO:0000313" key="3">
    <source>
        <dbReference type="Proteomes" id="UP000434957"/>
    </source>
</evidence>
<comment type="caution">
    <text evidence="2">The sequence shown here is derived from an EMBL/GenBank/DDBJ whole genome shotgun (WGS) entry which is preliminary data.</text>
</comment>
<sequence length="61" mass="6731">MLMKMDRSIKLVKVDWELTAKTFGGHKLTPSGQVKLIVNLNADTGPVNMVDSVDCLVIEDD</sequence>
<dbReference type="Proteomes" id="UP000435112">
    <property type="component" value="Unassembled WGS sequence"/>
</dbReference>
<reference evidence="2 3" key="1">
    <citation type="submission" date="2018-08" db="EMBL/GenBank/DDBJ databases">
        <title>Genomic investigation of the strawberry pathogen Phytophthora fragariae indicates pathogenicity is determined by transcriptional variation in three key races.</title>
        <authorList>
            <person name="Adams T.M."/>
            <person name="Armitage A.D."/>
            <person name="Sobczyk M.K."/>
            <person name="Bates H.J."/>
            <person name="Dunwell J.M."/>
            <person name="Nellist C.F."/>
            <person name="Harrison R.J."/>
        </authorList>
    </citation>
    <scope>NUCLEOTIDE SEQUENCE [LARGE SCALE GENOMIC DNA]</scope>
    <source>
        <strain evidence="1 4">SCRP324</strain>
        <strain evidence="2 3">SCRP333</strain>
    </source>
</reference>